<protein>
    <recommendedName>
        <fullName evidence="4">Secreted protein</fullName>
    </recommendedName>
</protein>
<dbReference type="EMBL" id="JANCNS010000003">
    <property type="protein sequence ID" value="MCP9201516.1"/>
    <property type="molecule type" value="Genomic_DNA"/>
</dbReference>
<reference evidence="2" key="1">
    <citation type="submission" date="2022-07" db="EMBL/GenBank/DDBJ databases">
        <title>Gramela sediminis sp. nov., isolated from deep-sea sediment of the Indian Ocean.</title>
        <authorList>
            <person name="Shi H."/>
        </authorList>
    </citation>
    <scope>NUCLEOTIDE SEQUENCE</scope>
    <source>
        <strain evidence="2">GC03-9</strain>
    </source>
</reference>
<name>A0A9X2L0C8_9FLAO</name>
<gene>
    <name evidence="2" type="ORF">MKO06_16520</name>
</gene>
<accession>A0A9X2L0C8</accession>
<dbReference type="AlphaFoldDB" id="A0A9X2L0C8"/>
<keyword evidence="1" id="KW-0732">Signal</keyword>
<feature type="signal peptide" evidence="1">
    <location>
        <begin position="1"/>
        <end position="18"/>
    </location>
</feature>
<evidence type="ECO:0000313" key="3">
    <source>
        <dbReference type="Proteomes" id="UP001155280"/>
    </source>
</evidence>
<feature type="chain" id="PRO_5040982593" description="Secreted protein" evidence="1">
    <location>
        <begin position="19"/>
        <end position="174"/>
    </location>
</feature>
<dbReference type="Proteomes" id="UP001155280">
    <property type="component" value="Unassembled WGS sequence"/>
</dbReference>
<keyword evidence="3" id="KW-1185">Reference proteome</keyword>
<evidence type="ECO:0000256" key="1">
    <source>
        <dbReference type="SAM" id="SignalP"/>
    </source>
</evidence>
<evidence type="ECO:0008006" key="4">
    <source>
        <dbReference type="Google" id="ProtNLM"/>
    </source>
</evidence>
<evidence type="ECO:0000313" key="2">
    <source>
        <dbReference type="EMBL" id="MCP9201516.1"/>
    </source>
</evidence>
<comment type="caution">
    <text evidence="2">The sequence shown here is derived from an EMBL/GenBank/DDBJ whole genome shotgun (WGS) entry which is preliminary data.</text>
</comment>
<organism evidence="2 3">
    <name type="scientific">Christiangramia oceanisediminis</name>
    <dbReference type="NCBI Taxonomy" id="2920386"/>
    <lineage>
        <taxon>Bacteria</taxon>
        <taxon>Pseudomonadati</taxon>
        <taxon>Bacteroidota</taxon>
        <taxon>Flavobacteriia</taxon>
        <taxon>Flavobacteriales</taxon>
        <taxon>Flavobacteriaceae</taxon>
        <taxon>Christiangramia</taxon>
    </lineage>
</organism>
<proteinExistence type="predicted"/>
<dbReference type="RefSeq" id="WP_241552369.1">
    <property type="nucleotide sequence ID" value="NZ_JANCNS010000003.1"/>
</dbReference>
<sequence>MKKIILGFLLFAGLTANAQSTQNQFSLNFLIPSAEYEVALSDLTSLDLMLGFGFGYHDAEYLEEPEYGVFPQFAAQYRYYYNFDKRIEKGKKVSENSGNYIALAAVLGSGEAIIGDMENDLTGFVGPTWGLQRVYNSNFKLNLNLGAGLGFNDQGDKYFAPLIDIQLGFKLGKE</sequence>